<evidence type="ECO:0000256" key="14">
    <source>
        <dbReference type="ARBA" id="ARBA00083640"/>
    </source>
</evidence>
<organism evidence="16 17">
    <name type="scientific">Chitinophaga oryziterrae</name>
    <dbReference type="NCBI Taxonomy" id="1031224"/>
    <lineage>
        <taxon>Bacteria</taxon>
        <taxon>Pseudomonadati</taxon>
        <taxon>Bacteroidota</taxon>
        <taxon>Chitinophagia</taxon>
        <taxon>Chitinophagales</taxon>
        <taxon>Chitinophagaceae</taxon>
        <taxon>Chitinophaga</taxon>
    </lineage>
</organism>
<evidence type="ECO:0000256" key="2">
    <source>
        <dbReference type="ARBA" id="ARBA00022490"/>
    </source>
</evidence>
<comment type="function">
    <text evidence="8 15">Functions in the N-end rule pathway of protein degradation where it conjugates Leu, Phe and, less efficiently, Met from aminoacyl-tRNAs to the N-termini of proteins containing an N-terminal arginine or lysine.</text>
</comment>
<evidence type="ECO:0000256" key="11">
    <source>
        <dbReference type="ARBA" id="ARBA00074372"/>
    </source>
</evidence>
<keyword evidence="3 15" id="KW-0808">Transferase</keyword>
<dbReference type="Gene3D" id="3.30.70.3550">
    <property type="entry name" value="Leucyl/phenylalanyl-tRNA-protein transferase, N-terminal domain"/>
    <property type="match status" value="1"/>
</dbReference>
<dbReference type="GO" id="GO:0008914">
    <property type="term" value="F:leucyl-tRNA--protein transferase activity"/>
    <property type="evidence" value="ECO:0007669"/>
    <property type="project" value="UniProtKB-UniRule"/>
</dbReference>
<evidence type="ECO:0000256" key="4">
    <source>
        <dbReference type="ARBA" id="ARBA00023315"/>
    </source>
</evidence>
<dbReference type="Pfam" id="PF03588">
    <property type="entry name" value="Leu_Phe_trans"/>
    <property type="match status" value="1"/>
</dbReference>
<evidence type="ECO:0000256" key="9">
    <source>
        <dbReference type="ARBA" id="ARBA00061535"/>
    </source>
</evidence>
<accession>A0A6N8J3N1</accession>
<dbReference type="InterPro" id="IPR042203">
    <property type="entry name" value="Leu/Phe-tRNA_Trfase_C"/>
</dbReference>
<evidence type="ECO:0000256" key="10">
    <source>
        <dbReference type="ARBA" id="ARBA00066767"/>
    </source>
</evidence>
<protein>
    <recommendedName>
        <fullName evidence="11 15">Leucyl/phenylalanyl-tRNA--protein transferase</fullName>
        <ecNumber evidence="10 15">2.3.2.6</ecNumber>
    </recommendedName>
    <alternativeName>
        <fullName evidence="12 15">L/F-transferase</fullName>
    </alternativeName>
    <alternativeName>
        <fullName evidence="13 15">Leucyltransferase</fullName>
    </alternativeName>
    <alternativeName>
        <fullName evidence="14 15">Phenyalanyltransferase</fullName>
    </alternativeName>
</protein>
<evidence type="ECO:0000256" key="5">
    <source>
        <dbReference type="ARBA" id="ARBA00050607"/>
    </source>
</evidence>
<keyword evidence="4 15" id="KW-0012">Acyltransferase</keyword>
<dbReference type="Proteomes" id="UP000468388">
    <property type="component" value="Unassembled WGS sequence"/>
</dbReference>
<evidence type="ECO:0000256" key="8">
    <source>
        <dbReference type="ARBA" id="ARBA00054043"/>
    </source>
</evidence>
<dbReference type="PANTHER" id="PTHR30098:SF2">
    <property type="entry name" value="LEUCYL_PHENYLALANYL-TRNA--PROTEIN TRANSFERASE"/>
    <property type="match status" value="1"/>
</dbReference>
<evidence type="ECO:0000313" key="16">
    <source>
        <dbReference type="EMBL" id="MVT39633.1"/>
    </source>
</evidence>
<comment type="catalytic activity">
    <reaction evidence="7 15">
        <text>N-terminal L-lysyl-[protein] + L-leucyl-tRNA(Leu) = N-terminal L-leucyl-L-lysyl-[protein] + tRNA(Leu) + H(+)</text>
        <dbReference type="Rhea" id="RHEA:12340"/>
        <dbReference type="Rhea" id="RHEA-COMP:9613"/>
        <dbReference type="Rhea" id="RHEA-COMP:9622"/>
        <dbReference type="Rhea" id="RHEA-COMP:12670"/>
        <dbReference type="Rhea" id="RHEA-COMP:12671"/>
        <dbReference type="ChEBI" id="CHEBI:15378"/>
        <dbReference type="ChEBI" id="CHEBI:65249"/>
        <dbReference type="ChEBI" id="CHEBI:78442"/>
        <dbReference type="ChEBI" id="CHEBI:78494"/>
        <dbReference type="ChEBI" id="CHEBI:133043"/>
        <dbReference type="EC" id="2.3.2.6"/>
    </reaction>
</comment>
<dbReference type="SUPFAM" id="SSF55729">
    <property type="entry name" value="Acyl-CoA N-acyltransferases (Nat)"/>
    <property type="match status" value="1"/>
</dbReference>
<dbReference type="OrthoDB" id="9790282at2"/>
<dbReference type="InterPro" id="IPR016181">
    <property type="entry name" value="Acyl_CoA_acyltransferase"/>
</dbReference>
<comment type="catalytic activity">
    <reaction evidence="5 15">
        <text>L-phenylalanyl-tRNA(Phe) + an N-terminal L-alpha-aminoacyl-[protein] = an N-terminal L-phenylalanyl-L-alpha-aminoacyl-[protein] + tRNA(Phe)</text>
        <dbReference type="Rhea" id="RHEA:43632"/>
        <dbReference type="Rhea" id="RHEA-COMP:9668"/>
        <dbReference type="Rhea" id="RHEA-COMP:9699"/>
        <dbReference type="Rhea" id="RHEA-COMP:10636"/>
        <dbReference type="Rhea" id="RHEA-COMP:10637"/>
        <dbReference type="ChEBI" id="CHEBI:78442"/>
        <dbReference type="ChEBI" id="CHEBI:78531"/>
        <dbReference type="ChEBI" id="CHEBI:78597"/>
        <dbReference type="ChEBI" id="CHEBI:83561"/>
        <dbReference type="EC" id="2.3.2.6"/>
    </reaction>
</comment>
<evidence type="ECO:0000256" key="15">
    <source>
        <dbReference type="HAMAP-Rule" id="MF_00688"/>
    </source>
</evidence>
<dbReference type="PANTHER" id="PTHR30098">
    <property type="entry name" value="LEUCYL/PHENYLALANYL-TRNA--PROTEIN TRANSFERASE"/>
    <property type="match status" value="1"/>
</dbReference>
<keyword evidence="2 15" id="KW-0963">Cytoplasm</keyword>
<dbReference type="AlphaFoldDB" id="A0A6N8J3N1"/>
<evidence type="ECO:0000256" key="1">
    <source>
        <dbReference type="ARBA" id="ARBA00004496"/>
    </source>
</evidence>
<dbReference type="InterPro" id="IPR004616">
    <property type="entry name" value="Leu/Phe-tRNA_Trfase"/>
</dbReference>
<dbReference type="HAMAP" id="MF_00688">
    <property type="entry name" value="Leu_Phe_trans"/>
    <property type="match status" value="1"/>
</dbReference>
<dbReference type="GO" id="GO:0005737">
    <property type="term" value="C:cytoplasm"/>
    <property type="evidence" value="ECO:0007669"/>
    <property type="project" value="UniProtKB-SubCell"/>
</dbReference>
<dbReference type="NCBIfam" id="TIGR00667">
    <property type="entry name" value="aat"/>
    <property type="match status" value="1"/>
</dbReference>
<comment type="catalytic activity">
    <reaction evidence="6 15">
        <text>N-terminal L-arginyl-[protein] + L-leucyl-tRNA(Leu) = N-terminal L-leucyl-L-arginyl-[protein] + tRNA(Leu) + H(+)</text>
        <dbReference type="Rhea" id="RHEA:50416"/>
        <dbReference type="Rhea" id="RHEA-COMP:9613"/>
        <dbReference type="Rhea" id="RHEA-COMP:9622"/>
        <dbReference type="Rhea" id="RHEA-COMP:12672"/>
        <dbReference type="Rhea" id="RHEA-COMP:12673"/>
        <dbReference type="ChEBI" id="CHEBI:15378"/>
        <dbReference type="ChEBI" id="CHEBI:64719"/>
        <dbReference type="ChEBI" id="CHEBI:78442"/>
        <dbReference type="ChEBI" id="CHEBI:78494"/>
        <dbReference type="ChEBI" id="CHEBI:133044"/>
        <dbReference type="EC" id="2.3.2.6"/>
    </reaction>
</comment>
<dbReference type="EC" id="2.3.2.6" evidence="10 15"/>
<dbReference type="FunFam" id="3.30.70.3550:FF:000001">
    <property type="entry name" value="Leucyl/phenylalanyl-tRNA--protein transferase"/>
    <property type="match status" value="1"/>
</dbReference>
<comment type="subcellular location">
    <subcellularLocation>
        <location evidence="1 15">Cytoplasm</location>
    </subcellularLocation>
</comment>
<name>A0A6N8J3N1_9BACT</name>
<reference evidence="16 17" key="1">
    <citation type="submission" date="2019-12" db="EMBL/GenBank/DDBJ databases">
        <title>The draft genomic sequence of strain Chitinophaga oryziterrae JCM 16595.</title>
        <authorList>
            <person name="Zhang X."/>
        </authorList>
    </citation>
    <scope>NUCLEOTIDE SEQUENCE [LARGE SCALE GENOMIC DNA]</scope>
    <source>
        <strain evidence="16 17">JCM 16595</strain>
    </source>
</reference>
<dbReference type="GO" id="GO:0030163">
    <property type="term" value="P:protein catabolic process"/>
    <property type="evidence" value="ECO:0007669"/>
    <property type="project" value="UniProtKB-UniRule"/>
</dbReference>
<evidence type="ECO:0000256" key="7">
    <source>
        <dbReference type="ARBA" id="ARBA00051538"/>
    </source>
</evidence>
<evidence type="ECO:0000256" key="3">
    <source>
        <dbReference type="ARBA" id="ARBA00022679"/>
    </source>
</evidence>
<sequence>MPVSRITSKLMFPPVESAEPDGLLAYGGDLSTERLLLAYREGIFPWYNEPPILWWSPDPRFVLFPNELQVTASMKQVLKKNLFTITFDQDFPGVIAGCKETYRPGQDSTWITNEVEAAYTKLHKDGWAHSVECWMDGKLAGGFYGIRLGKCFFGESMFARVSNASKAAFITFVQRAAKEGIEIIDCQVYTDHLASFGARFITRKDFIDIIKKYQF</sequence>
<proteinExistence type="inferred from homology"/>
<dbReference type="Gene3D" id="3.40.630.70">
    <property type="entry name" value="Leucyl/phenylalanyl-tRNA-protein transferase, C-terminal domain"/>
    <property type="match status" value="1"/>
</dbReference>
<comment type="caution">
    <text evidence="16">The sequence shown here is derived from an EMBL/GenBank/DDBJ whole genome shotgun (WGS) entry which is preliminary data.</text>
</comment>
<gene>
    <name evidence="15" type="primary">aat</name>
    <name evidence="16" type="ORF">GO495_03465</name>
</gene>
<evidence type="ECO:0000256" key="12">
    <source>
        <dbReference type="ARBA" id="ARBA00077136"/>
    </source>
</evidence>
<evidence type="ECO:0000256" key="6">
    <source>
        <dbReference type="ARBA" id="ARBA00050652"/>
    </source>
</evidence>
<dbReference type="EMBL" id="WRXO01000001">
    <property type="protein sequence ID" value="MVT39633.1"/>
    <property type="molecule type" value="Genomic_DNA"/>
</dbReference>
<keyword evidence="17" id="KW-1185">Reference proteome</keyword>
<dbReference type="InterPro" id="IPR042221">
    <property type="entry name" value="Leu/Phe-tRNA_Trfase_N"/>
</dbReference>
<evidence type="ECO:0000313" key="17">
    <source>
        <dbReference type="Proteomes" id="UP000468388"/>
    </source>
</evidence>
<evidence type="ECO:0000256" key="13">
    <source>
        <dbReference type="ARBA" id="ARBA00077165"/>
    </source>
</evidence>
<comment type="similarity">
    <text evidence="9 15">Belongs to the L/F-transferase family.</text>
</comment>